<feature type="signal peptide" evidence="6">
    <location>
        <begin position="1"/>
        <end position="24"/>
    </location>
</feature>
<dbReference type="Proteomes" id="UP000072530">
    <property type="component" value="Unassembled WGS sequence"/>
</dbReference>
<proteinExistence type="predicted"/>
<evidence type="ECO:0000256" key="1">
    <source>
        <dbReference type="ARBA" id="ARBA00022512"/>
    </source>
</evidence>
<evidence type="ECO:0000313" key="9">
    <source>
        <dbReference type="Proteomes" id="UP000072530"/>
    </source>
</evidence>
<feature type="coiled-coil region" evidence="5">
    <location>
        <begin position="53"/>
        <end position="101"/>
    </location>
</feature>
<keyword evidence="5" id="KW-0175">Coiled coil</keyword>
<evidence type="ECO:0000259" key="7">
    <source>
        <dbReference type="PROSITE" id="PS50847"/>
    </source>
</evidence>
<name>A0A116KG03_STRSU</name>
<dbReference type="InterPro" id="IPR019931">
    <property type="entry name" value="LPXTG_anchor"/>
</dbReference>
<dbReference type="InterPro" id="IPR027607">
    <property type="entry name" value="Surf_Exclu_SEC10/PgrA"/>
</dbReference>
<feature type="coiled-coil region" evidence="5">
    <location>
        <begin position="643"/>
        <end position="677"/>
    </location>
</feature>
<gene>
    <name evidence="8" type="ORF">ERS132393_00332</name>
</gene>
<keyword evidence="4" id="KW-0572">Peptidoglycan-anchor</keyword>
<evidence type="ECO:0000256" key="2">
    <source>
        <dbReference type="ARBA" id="ARBA00022525"/>
    </source>
</evidence>
<reference evidence="8 9" key="1">
    <citation type="submission" date="2016-02" db="EMBL/GenBank/DDBJ databases">
        <authorList>
            <consortium name="Pathogen Informatics"/>
        </authorList>
    </citation>
    <scope>NUCLEOTIDE SEQUENCE [LARGE SCALE GENOMIC DNA]</scope>
    <source>
        <strain evidence="8 9">LSS31</strain>
    </source>
</reference>
<keyword evidence="3 6" id="KW-0732">Signal</keyword>
<evidence type="ECO:0000256" key="3">
    <source>
        <dbReference type="ARBA" id="ARBA00022729"/>
    </source>
</evidence>
<keyword evidence="1" id="KW-0134">Cell wall</keyword>
<feature type="coiled-coil region" evidence="5">
    <location>
        <begin position="138"/>
        <end position="254"/>
    </location>
</feature>
<feature type="domain" description="Gram-positive cocci surface proteins LPxTG" evidence="7">
    <location>
        <begin position="794"/>
        <end position="824"/>
    </location>
</feature>
<dbReference type="PROSITE" id="PS50847">
    <property type="entry name" value="GRAM_POS_ANCHORING"/>
    <property type="match status" value="1"/>
</dbReference>
<dbReference type="NCBIfam" id="TIGR04320">
    <property type="entry name" value="Surf_Exclu_PgrA"/>
    <property type="match status" value="1"/>
</dbReference>
<sequence length="824" mass="88321">MKKMLKKTMGLGAAVIAATGVSQAQVQAEEVTTTNSTTSTASTATTVVTSTDVEQATQLAAKTEAELSVAEQALSEAQENVRLADQAVSEVEQNISDAEKLVARATPSALSQAESSIVEARQDIETASTVVSISETHTSTATEAVENQKEIVAQAEQEVIAAEAEVTVAQNGVDLAQATLDGTNANQIVAEADQAEKELLVAEEAQSVAEENLKSARLADQAREATINQTSLELNQKQDTASVAQATLDSANEKVATAATEKKLADQALIKAENDYQAINTITLTPEYIANLKAYADGGYVSDSAKAAEANLKAMNEQLLALNRFKANGNDSTVQLDTSNLSQEVRQELTLFAVDLLNQIRHQMGTEVAVANLSAIDFANAIANNYEADNYDMTSSLINPHDIEAIKKAAATSGLSTTTTSYENIHTYGTEYTPHNYMTISELKETVYDAFINFLFNGQEYFHAMSVTATPGFNTPQQYIGLAISNRSDAFSVHLIGVADRFITDTSKFNTGATIVPDTTPQDIITAYRTALKQANSAKDALSTAQVSATAAQSELSQANESLLLAQEVLQQAQTKPLQVPTAQKALTTAQENYALAQERNAQAQTALQNLSADTKVKQAALNSAKEKLTAKQIILEQSKAYLASQLAKLGQLEDKLAEAKQSLVDAKVALEMAQATLVSRETYLNKLKTAPEQLNVAQSALKVAQDLLIQKESELEVALEHYHSAKVANERAQVEKARLVQLYQTDLALQETGTVQPETSPEAIPLPTSLSLSGYSYGEIQVKPGQYGKKTVLPKTNSQSSSALLMLGLTSLLSTIGFKRKHK</sequence>
<organism evidence="8 9">
    <name type="scientific">Streptococcus suis</name>
    <dbReference type="NCBI Taxonomy" id="1307"/>
    <lineage>
        <taxon>Bacteria</taxon>
        <taxon>Bacillati</taxon>
        <taxon>Bacillota</taxon>
        <taxon>Bacilli</taxon>
        <taxon>Lactobacillales</taxon>
        <taxon>Streptococcaceae</taxon>
        <taxon>Streptococcus</taxon>
    </lineage>
</organism>
<feature type="chain" id="PRO_5038523391" evidence="6">
    <location>
        <begin position="25"/>
        <end position="824"/>
    </location>
</feature>
<keyword evidence="2" id="KW-0964">Secreted</keyword>
<dbReference type="EMBL" id="FIGG01000001">
    <property type="protein sequence ID" value="CYU35384.1"/>
    <property type="molecule type" value="Genomic_DNA"/>
</dbReference>
<protein>
    <submittedName>
        <fullName evidence="8">Putative transposon related peptidoglycan linked protein (LPXTG motif)</fullName>
    </submittedName>
</protein>
<dbReference type="NCBIfam" id="TIGR01167">
    <property type="entry name" value="LPXTG_anchor"/>
    <property type="match status" value="1"/>
</dbReference>
<dbReference type="AlphaFoldDB" id="A0A116KG03"/>
<evidence type="ECO:0000256" key="4">
    <source>
        <dbReference type="ARBA" id="ARBA00023088"/>
    </source>
</evidence>
<evidence type="ECO:0000256" key="6">
    <source>
        <dbReference type="SAM" id="SignalP"/>
    </source>
</evidence>
<accession>A0A116KG03</accession>
<dbReference type="RefSeq" id="WP_172004066.1">
    <property type="nucleotide sequence ID" value="NZ_CEEV01000031.1"/>
</dbReference>
<evidence type="ECO:0000256" key="5">
    <source>
        <dbReference type="SAM" id="Coils"/>
    </source>
</evidence>
<feature type="coiled-coil region" evidence="5">
    <location>
        <begin position="556"/>
        <end position="614"/>
    </location>
</feature>
<evidence type="ECO:0000313" key="8">
    <source>
        <dbReference type="EMBL" id="CYU35384.1"/>
    </source>
</evidence>